<dbReference type="PANTHER" id="PTHR45867:SF10">
    <property type="entry name" value="PURPLE ACID PHOSPHATASE"/>
    <property type="match status" value="1"/>
</dbReference>
<evidence type="ECO:0000256" key="3">
    <source>
        <dbReference type="RuleBase" id="RU361203"/>
    </source>
</evidence>
<keyword evidence="8" id="KW-1185">Reference proteome</keyword>
<dbReference type="Gene3D" id="3.60.21.10">
    <property type="match status" value="1"/>
</dbReference>
<sequence>MFYFSILCLLLGASSRQTHTQFFMSDTEESQNKTKLFTLTDSKGNTHSAYIEDLNKTPQKCIFYSLNNSEMSWTNTIPTTQEKAYSFHIKNPNLGPTKEFYSKSFFKELFPNFSDNQPPINNYFTQNYDKVSPIISVLATNSSLLSSSFNMPLREDQPGYYIWWLYPQQIKLAWTENSNEVRISWVTYVNFKPKFAYKQLFCDELTGFNDWQFPDVNTQDFDEGNINQRYQTVHTVHIKKLKEKCIYEYVVGSSCFWSEVYSFNGRTPFYNKSTTELEGNPADLIIIGDWGNGVLGSYTNYLLQNEMQSRHIDGIIHMGDLAYDLPTNDGRVGDDWFNMIQPIAARIPYMCIPGNHEAFNNMSHFTNRLRMPVTPENQGTNLFYSFNLGPAHFTLINTEAYFDESLYPGIETHDNWLIKDLEQANLNREKVPWIFVFNHRALYCSDEKKDCYHLTLIIRDHIEEILNKNSVDIMFQAHVHNYERCTPIYNNTKIVGDYDTFNYYYSPKAPIYVVNGNAGNFQAHNDPFKSNKDDWHMFGSEDYGYGRLKVYNKTHVYYEQFSSEKGTEIDYFWVIKNNS</sequence>
<accession>A0A1R2C486</accession>
<dbReference type="Pfam" id="PF16656">
    <property type="entry name" value="Pur_ac_phosph_N"/>
    <property type="match status" value="1"/>
</dbReference>
<evidence type="ECO:0000256" key="1">
    <source>
        <dbReference type="ARBA" id="ARBA00022729"/>
    </source>
</evidence>
<gene>
    <name evidence="7" type="ORF">SteCoe_15198</name>
</gene>
<dbReference type="CDD" id="cd00839">
    <property type="entry name" value="MPP_PAPs"/>
    <property type="match status" value="1"/>
</dbReference>
<dbReference type="InterPro" id="IPR004843">
    <property type="entry name" value="Calcineurin-like_PHP"/>
</dbReference>
<dbReference type="InterPro" id="IPR029052">
    <property type="entry name" value="Metallo-depent_PP-like"/>
</dbReference>
<reference evidence="7 8" key="1">
    <citation type="submission" date="2016-11" db="EMBL/GenBank/DDBJ databases">
        <title>The macronuclear genome of Stentor coeruleus: a giant cell with tiny introns.</title>
        <authorList>
            <person name="Slabodnick M."/>
            <person name="Ruby J.G."/>
            <person name="Reiff S.B."/>
            <person name="Swart E.C."/>
            <person name="Gosai S."/>
            <person name="Prabakaran S."/>
            <person name="Witkowska E."/>
            <person name="Larue G.E."/>
            <person name="Fisher S."/>
            <person name="Freeman R.M."/>
            <person name="Gunawardena J."/>
            <person name="Chu W."/>
            <person name="Stover N.A."/>
            <person name="Gregory B.D."/>
            <person name="Nowacki M."/>
            <person name="Derisi J."/>
            <person name="Roy S.W."/>
            <person name="Marshall W.F."/>
            <person name="Sood P."/>
        </authorList>
    </citation>
    <scope>NUCLEOTIDE SEQUENCE [LARGE SCALE GENOMIC DNA]</scope>
    <source>
        <strain evidence="7">WM001</strain>
    </source>
</reference>
<keyword evidence="1 3" id="KW-0732">Signal</keyword>
<dbReference type="Pfam" id="PF00149">
    <property type="entry name" value="Metallophos"/>
    <property type="match status" value="1"/>
</dbReference>
<comment type="similarity">
    <text evidence="3">Belongs to the metallophosphoesterase superfamily. Purple acid phosphatase family.</text>
</comment>
<evidence type="ECO:0000313" key="7">
    <source>
        <dbReference type="EMBL" id="OMJ83790.1"/>
    </source>
</evidence>
<dbReference type="SUPFAM" id="SSF56300">
    <property type="entry name" value="Metallo-dependent phosphatases"/>
    <property type="match status" value="1"/>
</dbReference>
<evidence type="ECO:0000259" key="4">
    <source>
        <dbReference type="Pfam" id="PF00149"/>
    </source>
</evidence>
<evidence type="ECO:0000259" key="5">
    <source>
        <dbReference type="Pfam" id="PF14008"/>
    </source>
</evidence>
<dbReference type="AlphaFoldDB" id="A0A1R2C486"/>
<feature type="domain" description="Purple acid phosphatase C-terminal" evidence="5">
    <location>
        <begin position="509"/>
        <end position="570"/>
    </location>
</feature>
<evidence type="ECO:0000313" key="8">
    <source>
        <dbReference type="Proteomes" id="UP000187209"/>
    </source>
</evidence>
<name>A0A1R2C486_9CILI</name>
<dbReference type="EC" id="3.1.3.2" evidence="3"/>
<dbReference type="GO" id="GO:0003993">
    <property type="term" value="F:acid phosphatase activity"/>
    <property type="evidence" value="ECO:0007669"/>
    <property type="project" value="UniProtKB-EC"/>
</dbReference>
<dbReference type="GO" id="GO:0046872">
    <property type="term" value="F:metal ion binding"/>
    <property type="evidence" value="ECO:0007669"/>
    <property type="project" value="InterPro"/>
</dbReference>
<comment type="caution">
    <text evidence="7">The sequence shown here is derived from an EMBL/GenBank/DDBJ whole genome shotgun (WGS) entry which is preliminary data.</text>
</comment>
<comment type="catalytic activity">
    <reaction evidence="3">
        <text>a phosphate monoester + H2O = an alcohol + phosphate</text>
        <dbReference type="Rhea" id="RHEA:15017"/>
        <dbReference type="ChEBI" id="CHEBI:15377"/>
        <dbReference type="ChEBI" id="CHEBI:30879"/>
        <dbReference type="ChEBI" id="CHEBI:43474"/>
        <dbReference type="ChEBI" id="CHEBI:67140"/>
        <dbReference type="EC" id="3.1.3.2"/>
    </reaction>
</comment>
<dbReference type="PANTHER" id="PTHR45867">
    <property type="entry name" value="PURPLE ACID PHOSPHATASE"/>
    <property type="match status" value="1"/>
</dbReference>
<dbReference type="SUPFAM" id="SSF49363">
    <property type="entry name" value="Purple acid phosphatase, N-terminal domain"/>
    <property type="match status" value="1"/>
</dbReference>
<evidence type="ECO:0000259" key="6">
    <source>
        <dbReference type="Pfam" id="PF16656"/>
    </source>
</evidence>
<feature type="signal peptide" evidence="3">
    <location>
        <begin position="1"/>
        <end position="20"/>
    </location>
</feature>
<dbReference type="Gene3D" id="2.60.40.380">
    <property type="entry name" value="Purple acid phosphatase-like, N-terminal"/>
    <property type="match status" value="1"/>
</dbReference>
<dbReference type="Proteomes" id="UP000187209">
    <property type="component" value="Unassembled WGS sequence"/>
</dbReference>
<dbReference type="InterPro" id="IPR041792">
    <property type="entry name" value="MPP_PAP"/>
</dbReference>
<feature type="domain" description="Purple acid phosphatase N-terminal" evidence="6">
    <location>
        <begin position="167"/>
        <end position="263"/>
    </location>
</feature>
<dbReference type="InterPro" id="IPR015914">
    <property type="entry name" value="PAPs_N"/>
</dbReference>
<dbReference type="Pfam" id="PF14008">
    <property type="entry name" value="Metallophos_C"/>
    <property type="match status" value="1"/>
</dbReference>
<organism evidence="7 8">
    <name type="scientific">Stentor coeruleus</name>
    <dbReference type="NCBI Taxonomy" id="5963"/>
    <lineage>
        <taxon>Eukaryota</taxon>
        <taxon>Sar</taxon>
        <taxon>Alveolata</taxon>
        <taxon>Ciliophora</taxon>
        <taxon>Postciliodesmatophora</taxon>
        <taxon>Heterotrichea</taxon>
        <taxon>Heterotrichida</taxon>
        <taxon>Stentoridae</taxon>
        <taxon>Stentor</taxon>
    </lineage>
</organism>
<feature type="chain" id="PRO_5011822582" description="Purple acid phosphatase" evidence="3">
    <location>
        <begin position="21"/>
        <end position="579"/>
    </location>
</feature>
<feature type="domain" description="Calcineurin-like phosphoesterase" evidence="4">
    <location>
        <begin position="285"/>
        <end position="482"/>
    </location>
</feature>
<dbReference type="InterPro" id="IPR025733">
    <property type="entry name" value="PAPs_C"/>
</dbReference>
<dbReference type="EMBL" id="MPUH01000291">
    <property type="protein sequence ID" value="OMJ83790.1"/>
    <property type="molecule type" value="Genomic_DNA"/>
</dbReference>
<evidence type="ECO:0000256" key="2">
    <source>
        <dbReference type="ARBA" id="ARBA00023180"/>
    </source>
</evidence>
<dbReference type="InterPro" id="IPR008963">
    <property type="entry name" value="Purple_acid_Pase-like_N"/>
</dbReference>
<dbReference type="OrthoDB" id="45007at2759"/>
<protein>
    <recommendedName>
        <fullName evidence="3">Purple acid phosphatase</fullName>
        <ecNumber evidence="3">3.1.3.2</ecNumber>
    </recommendedName>
</protein>
<keyword evidence="2" id="KW-0325">Glycoprotein</keyword>
<keyword evidence="3" id="KW-0378">Hydrolase</keyword>
<proteinExistence type="inferred from homology"/>